<dbReference type="STRING" id="946362.F2U4X6"/>
<dbReference type="KEGG" id="sre:PTSG_03353"/>
<dbReference type="GO" id="GO:0006334">
    <property type="term" value="P:nucleosome assembly"/>
    <property type="evidence" value="ECO:0007669"/>
    <property type="project" value="InterPro"/>
</dbReference>
<comment type="similarity">
    <text evidence="1 2">Belongs to the nucleosome assembly protein (NAP) family.</text>
</comment>
<dbReference type="Gene3D" id="1.20.5.1500">
    <property type="match status" value="1"/>
</dbReference>
<dbReference type="eggNOG" id="KOG1507">
    <property type="taxonomic scope" value="Eukaryota"/>
</dbReference>
<gene>
    <name evidence="4" type="ORF">PTSG_03353</name>
</gene>
<evidence type="ECO:0000313" key="4">
    <source>
        <dbReference type="EMBL" id="EGD82692.1"/>
    </source>
</evidence>
<dbReference type="PANTHER" id="PTHR11875">
    <property type="entry name" value="TESTIS-SPECIFIC Y-ENCODED PROTEIN"/>
    <property type="match status" value="1"/>
</dbReference>
<dbReference type="FunCoup" id="F2U4X6">
    <property type="interactions" value="2084"/>
</dbReference>
<feature type="compositionally biased region" description="Basic and acidic residues" evidence="3">
    <location>
        <begin position="457"/>
        <end position="471"/>
    </location>
</feature>
<dbReference type="EMBL" id="GL832961">
    <property type="protein sequence ID" value="EGD82692.1"/>
    <property type="molecule type" value="Genomic_DNA"/>
</dbReference>
<keyword evidence="5" id="KW-1185">Reference proteome</keyword>
<dbReference type="OMA" id="XYDEEGE"/>
<dbReference type="InterPro" id="IPR002164">
    <property type="entry name" value="NAP_family"/>
</dbReference>
<evidence type="ECO:0000256" key="3">
    <source>
        <dbReference type="SAM" id="MobiDB-lite"/>
    </source>
</evidence>
<proteinExistence type="inferred from homology"/>
<protein>
    <recommendedName>
        <fullName evidence="6">Nucleosome assembly protein</fullName>
    </recommendedName>
</protein>
<organism evidence="5">
    <name type="scientific">Salpingoeca rosetta (strain ATCC 50818 / BSB-021)</name>
    <dbReference type="NCBI Taxonomy" id="946362"/>
    <lineage>
        <taxon>Eukaryota</taxon>
        <taxon>Choanoflagellata</taxon>
        <taxon>Craspedida</taxon>
        <taxon>Salpingoecidae</taxon>
        <taxon>Salpingoeca</taxon>
    </lineage>
</organism>
<feature type="compositionally biased region" description="Acidic residues" evidence="3">
    <location>
        <begin position="169"/>
        <end position="186"/>
    </location>
</feature>
<name>F2U4X6_SALR5</name>
<dbReference type="Gene3D" id="3.30.1120.90">
    <property type="entry name" value="Nucleosome assembly protein"/>
    <property type="match status" value="1"/>
</dbReference>
<feature type="compositionally biased region" description="Acidic residues" evidence="3">
    <location>
        <begin position="442"/>
        <end position="456"/>
    </location>
</feature>
<dbReference type="Proteomes" id="UP000007799">
    <property type="component" value="Unassembled WGS sequence"/>
</dbReference>
<feature type="region of interest" description="Disordered" evidence="3">
    <location>
        <begin position="95"/>
        <end position="189"/>
    </location>
</feature>
<dbReference type="InterPro" id="IPR037231">
    <property type="entry name" value="NAP-like_sf"/>
</dbReference>
<feature type="compositionally biased region" description="Acidic residues" evidence="3">
    <location>
        <begin position="114"/>
        <end position="135"/>
    </location>
</feature>
<evidence type="ECO:0008006" key="6">
    <source>
        <dbReference type="Google" id="ProtNLM"/>
    </source>
</evidence>
<evidence type="ECO:0000256" key="1">
    <source>
        <dbReference type="ARBA" id="ARBA00009947"/>
    </source>
</evidence>
<feature type="compositionally biased region" description="Basic and acidic residues" evidence="3">
    <location>
        <begin position="151"/>
        <end position="167"/>
    </location>
</feature>
<dbReference type="InParanoid" id="F2U4X6"/>
<dbReference type="AlphaFoldDB" id="F2U4X6"/>
<dbReference type="Pfam" id="PF00956">
    <property type="entry name" value="NAP"/>
    <property type="match status" value="1"/>
</dbReference>
<feature type="compositionally biased region" description="Low complexity" evidence="3">
    <location>
        <begin position="141"/>
        <end position="150"/>
    </location>
</feature>
<dbReference type="RefSeq" id="XP_004995928.1">
    <property type="nucleotide sequence ID" value="XM_004995871.1"/>
</dbReference>
<reference evidence="4" key="1">
    <citation type="submission" date="2009-08" db="EMBL/GenBank/DDBJ databases">
        <title>Annotation of Salpingoeca rosetta.</title>
        <authorList>
            <consortium name="The Broad Institute Genome Sequencing Platform"/>
            <person name="Russ C."/>
            <person name="Cuomo C."/>
            <person name="Burger G."/>
            <person name="Gray M.W."/>
            <person name="Holland P.W.H."/>
            <person name="King N."/>
            <person name="Lang F.B.F."/>
            <person name="Roger A.J."/>
            <person name="Ruiz-Trillo I."/>
            <person name="Young S.K."/>
            <person name="Zeng Q."/>
            <person name="Gargeya S."/>
            <person name="Alvarado L."/>
            <person name="Berlin A."/>
            <person name="Chapman S.B."/>
            <person name="Chen Z."/>
            <person name="Freedman E."/>
            <person name="Gellesch M."/>
            <person name="Goldberg J."/>
            <person name="Griggs A."/>
            <person name="Gujja S."/>
            <person name="Heilman E."/>
            <person name="Heiman D."/>
            <person name="Howarth C."/>
            <person name="Mehta T."/>
            <person name="Neiman D."/>
            <person name="Pearson M."/>
            <person name="Roberts A."/>
            <person name="Saif S."/>
            <person name="Shea T."/>
            <person name="Shenoy N."/>
            <person name="Sisk P."/>
            <person name="Stolte C."/>
            <person name="Sykes S."/>
            <person name="White J."/>
            <person name="Yandava C."/>
            <person name="Haas B."/>
            <person name="Nusbaum C."/>
            <person name="Birren B."/>
        </authorList>
    </citation>
    <scope>NUCLEOTIDE SEQUENCE [LARGE SCALE GENOMIC DNA]</scope>
    <source>
        <strain evidence="4">ATCC 50818</strain>
    </source>
</reference>
<accession>F2U4X6</accession>
<sequence>MSDAPDLSSVTSQILSNPELLAALTGQLNDLVGTTSGLIESLPEPVKRRLLALKKLQREHLKVELEYHAAIARVDEEFAQRFKPLYDKRTQIVSGEYEPKDDELDHAPLVPRAEDDEDDEDEDDDEGEGEEEEEGAKEGGDTASDAATTDGTEKKKPKEGDDTKPEAGADTEAEAKEGDEDEESAGEDIKGVPDFWLTALSNHELISELIQQDDQEVLAHLRDIRYKYLPDNTGFELTFVFGENPFFTNTELTKTYHLDPKPESEDDLVYQGPIFQKAVGTQIKWKEDKDVTVKVVKQKQRKSRGRNAGQVRTVMKKLPRPSFFNFFSPPQVDPNEETPEVIQAATQVLNQDYEIGEIIRDSIIPQAVLWFTGEAMDYEGMDSDMEEEEEEEEEDGGDEDLDMLLHGQGGDDDDDQEEAMGSGGRGAARRKQRHPKRRAAAEDEDEDEDEDEEEDADWKPSGEKPPECKQS</sequence>
<dbReference type="GO" id="GO:0005634">
    <property type="term" value="C:nucleus"/>
    <property type="evidence" value="ECO:0007669"/>
    <property type="project" value="InterPro"/>
</dbReference>
<feature type="compositionally biased region" description="Acidic residues" evidence="3">
    <location>
        <begin position="382"/>
        <end position="402"/>
    </location>
</feature>
<dbReference type="OrthoDB" id="27325at2759"/>
<dbReference type="GeneID" id="16076515"/>
<feature type="region of interest" description="Disordered" evidence="3">
    <location>
        <begin position="382"/>
        <end position="471"/>
    </location>
</feature>
<dbReference type="SUPFAM" id="SSF143113">
    <property type="entry name" value="NAP-like"/>
    <property type="match status" value="1"/>
</dbReference>
<evidence type="ECO:0000256" key="2">
    <source>
        <dbReference type="RuleBase" id="RU003876"/>
    </source>
</evidence>
<feature type="compositionally biased region" description="Basic residues" evidence="3">
    <location>
        <begin position="427"/>
        <end position="438"/>
    </location>
</feature>
<evidence type="ECO:0000313" key="5">
    <source>
        <dbReference type="Proteomes" id="UP000007799"/>
    </source>
</evidence>